<dbReference type="Proteomes" id="UP000532273">
    <property type="component" value="Unassembled WGS sequence"/>
</dbReference>
<reference evidence="1" key="1">
    <citation type="journal article" date="2014" name="Int. J. Syst. Evol. Microbiol.">
        <title>Complete genome of a new Firmicutes species belonging to the dominant human colonic microbiota ('Ruminococcus bicirculans') reveals two chromosomes and a selective capacity to utilize plant glucans.</title>
        <authorList>
            <consortium name="NISC Comparative Sequencing Program"/>
            <person name="Wegmann U."/>
            <person name="Louis P."/>
            <person name="Goesmann A."/>
            <person name="Henrissat B."/>
            <person name="Duncan S.H."/>
            <person name="Flint H.J."/>
        </authorList>
    </citation>
    <scope>NUCLEOTIDE SEQUENCE</scope>
    <source>
        <strain evidence="1">CGMCC 1.15287</strain>
    </source>
</reference>
<dbReference type="EMBL" id="JACIEF010000002">
    <property type="protein sequence ID" value="MBB4108327.1"/>
    <property type="molecule type" value="Genomic_DNA"/>
</dbReference>
<accession>A0A7W6KB00</accession>
<organism evidence="2 3">
    <name type="scientific">Pedobacter zeae</name>
    <dbReference type="NCBI Taxonomy" id="1737356"/>
    <lineage>
        <taxon>Bacteria</taxon>
        <taxon>Pseudomonadati</taxon>
        <taxon>Bacteroidota</taxon>
        <taxon>Sphingobacteriia</taxon>
        <taxon>Sphingobacteriales</taxon>
        <taxon>Sphingobacteriaceae</taxon>
        <taxon>Pedobacter</taxon>
    </lineage>
</organism>
<reference evidence="2 3" key="3">
    <citation type="submission" date="2020-08" db="EMBL/GenBank/DDBJ databases">
        <title>Genomic Encyclopedia of Type Strains, Phase IV (KMG-IV): sequencing the most valuable type-strain genomes for metagenomic binning, comparative biology and taxonomic classification.</title>
        <authorList>
            <person name="Goeker M."/>
        </authorList>
    </citation>
    <scope>NUCLEOTIDE SEQUENCE [LARGE SCALE GENOMIC DNA]</scope>
    <source>
        <strain evidence="2 3">DSM 100774</strain>
    </source>
</reference>
<dbReference type="EMBL" id="BMHZ01000001">
    <property type="protein sequence ID" value="GGG93521.1"/>
    <property type="molecule type" value="Genomic_DNA"/>
</dbReference>
<dbReference type="Proteomes" id="UP000642938">
    <property type="component" value="Unassembled WGS sequence"/>
</dbReference>
<comment type="caution">
    <text evidence="2">The sequence shown here is derived from an EMBL/GenBank/DDBJ whole genome shotgun (WGS) entry which is preliminary data.</text>
</comment>
<reference evidence="1" key="4">
    <citation type="submission" date="2024-05" db="EMBL/GenBank/DDBJ databases">
        <authorList>
            <person name="Sun Q."/>
            <person name="Zhou Y."/>
        </authorList>
    </citation>
    <scope>NUCLEOTIDE SEQUENCE</scope>
    <source>
        <strain evidence="1">CGMCC 1.15287</strain>
    </source>
</reference>
<protein>
    <submittedName>
        <fullName evidence="2">Uncharacterized protein</fullName>
    </submittedName>
</protein>
<proteinExistence type="predicted"/>
<evidence type="ECO:0000313" key="2">
    <source>
        <dbReference type="EMBL" id="MBB4108327.1"/>
    </source>
</evidence>
<keyword evidence="4" id="KW-1185">Reference proteome</keyword>
<dbReference type="AlphaFoldDB" id="A0A7W6KB00"/>
<gene>
    <name evidence="1" type="ORF">GCM10007422_03460</name>
    <name evidence="2" type="ORF">GGQ60_002308</name>
</gene>
<reference evidence="4" key="2">
    <citation type="journal article" date="2019" name="Int. J. Syst. Evol. Microbiol.">
        <title>The Global Catalogue of Microorganisms (GCM) 10K type strain sequencing project: providing services to taxonomists for standard genome sequencing and annotation.</title>
        <authorList>
            <consortium name="The Broad Institute Genomics Platform"/>
            <consortium name="The Broad Institute Genome Sequencing Center for Infectious Disease"/>
            <person name="Wu L."/>
            <person name="Ma J."/>
        </authorList>
    </citation>
    <scope>NUCLEOTIDE SEQUENCE [LARGE SCALE GENOMIC DNA]</scope>
    <source>
        <strain evidence="4">CGMCC 1.15287</strain>
    </source>
</reference>
<evidence type="ECO:0000313" key="4">
    <source>
        <dbReference type="Proteomes" id="UP000642938"/>
    </source>
</evidence>
<dbReference type="RefSeq" id="WP_183763727.1">
    <property type="nucleotide sequence ID" value="NZ_BMHZ01000001.1"/>
</dbReference>
<sequence>MASLTIDLNYITEDQARQVIKMFDSPEEYQRNFSAIKAITRGMFKLICNERGNHKIKGMFDTVNNLQGILLLEDSQEVERILEASGLMPDVWQSHVPVNINMNDLPVINVDEMYGKKGGESC</sequence>
<evidence type="ECO:0000313" key="3">
    <source>
        <dbReference type="Proteomes" id="UP000532273"/>
    </source>
</evidence>
<name>A0A7W6KB00_9SPHI</name>
<evidence type="ECO:0000313" key="1">
    <source>
        <dbReference type="EMBL" id="GGG93521.1"/>
    </source>
</evidence>